<dbReference type="AlphaFoldDB" id="A0A1E3KFQ2"/>
<organism evidence="1 2">
    <name type="scientific">Cryptococcus amylolentus CBS 6273</name>
    <dbReference type="NCBI Taxonomy" id="1296118"/>
    <lineage>
        <taxon>Eukaryota</taxon>
        <taxon>Fungi</taxon>
        <taxon>Dikarya</taxon>
        <taxon>Basidiomycota</taxon>
        <taxon>Agaricomycotina</taxon>
        <taxon>Tremellomycetes</taxon>
        <taxon>Tremellales</taxon>
        <taxon>Cryptococcaceae</taxon>
        <taxon>Cryptococcus</taxon>
    </lineage>
</organism>
<comment type="caution">
    <text evidence="1">The sequence shown here is derived from an EMBL/GenBank/DDBJ whole genome shotgun (WGS) entry which is preliminary data.</text>
</comment>
<proteinExistence type="predicted"/>
<name>A0A1E3KFQ2_9TREE</name>
<protein>
    <submittedName>
        <fullName evidence="1">Uncharacterized protein</fullName>
    </submittedName>
</protein>
<accession>A0A1E3KFQ2</accession>
<evidence type="ECO:0000313" key="2">
    <source>
        <dbReference type="Proteomes" id="UP000095149"/>
    </source>
</evidence>
<dbReference type="Proteomes" id="UP000095149">
    <property type="component" value="Unassembled WGS sequence"/>
</dbReference>
<sequence>MPFPPVPLHRPLANHHTTAILIHAILTHPPTGSLTPFLLINRTFYTALAHLPYTSVQLHEGNVLGFYAGLGGDCGPGAERGDGGKDVRKLGDEDIIRRPSRAPALSAPLLARRLLLISKTVHLTLLDAPSFLLTIHAISLFRELLVSQLNAHIMHYFDTRNKRLALFQGCEWLVFGEQLWGRIQEEKRGNKVMPRLLIKMGYGWHNASLCVPLTRDKVSRSLVTALGQFLGQDSFRKVVLHGARMEDWCADFGESVVEAYLCEDTGEEEEEGKGSKRDEGVKVWARWIHDLLEHHLDKTTHRHRYLSHQTLLLFHPSTTQSLGEAVMSIPEGRYMTRVVVGRGGLSRKGGDNGVRLKEGEKRVGLEWEERGRRKCGGCGRG</sequence>
<evidence type="ECO:0000313" key="1">
    <source>
        <dbReference type="EMBL" id="ODO11122.1"/>
    </source>
</evidence>
<dbReference type="EMBL" id="MEKH01000002">
    <property type="protein sequence ID" value="ODO11122.1"/>
    <property type="molecule type" value="Genomic_DNA"/>
</dbReference>
<reference evidence="1 2" key="1">
    <citation type="submission" date="2016-06" db="EMBL/GenBank/DDBJ databases">
        <title>Evolution of pathogenesis and genome organization in the Tremellales.</title>
        <authorList>
            <person name="Cuomo C."/>
            <person name="Litvintseva A."/>
            <person name="Heitman J."/>
            <person name="Chen Y."/>
            <person name="Sun S."/>
            <person name="Springer D."/>
            <person name="Dromer F."/>
            <person name="Young S."/>
            <person name="Zeng Q."/>
            <person name="Chapman S."/>
            <person name="Gujja S."/>
            <person name="Saif S."/>
            <person name="Birren B."/>
        </authorList>
    </citation>
    <scope>NUCLEOTIDE SEQUENCE [LARGE SCALE GENOMIC DNA]</scope>
    <source>
        <strain evidence="1 2">CBS 6273</strain>
    </source>
</reference>
<gene>
    <name evidence="1" type="ORF">I350_01724</name>
</gene>
<dbReference type="OrthoDB" id="10337180at2759"/>